<gene>
    <name evidence="5" type="ORF">XD82_0330</name>
</gene>
<dbReference type="Proteomes" id="UP000054323">
    <property type="component" value="Unassembled WGS sequence"/>
</dbReference>
<evidence type="ECO:0000259" key="4">
    <source>
        <dbReference type="PROSITE" id="PS50206"/>
    </source>
</evidence>
<sequence>MEDDKIFTPGGKERLQASSDRENVPYPRGDGKVKLVTPDWLTDHLHDGNMTIVDVQPNIHDYIQEHIPGAAYLTEGVLRVSNRGFPGSYSPTACIQESFRRAGIEADSPVVVYTGKGVFSGQGDGLGQTMMAYTLAKYGHNAVYILDGGLDGWKSYGGELSQEYPAVEPSRFTAEARDDYPIGYDEFLRIKDNDDVVVLDARPAKVYEGRGPWRKAGHIPGAISLPWKSLMDDANPAQLKSNDELDRILEEHGVDRSRTVICSCGTGREATNEFVLLKWLYLYPSVRIYEGSFTEWVTHPGNPVVEGPNPREARAEAAAAR</sequence>
<feature type="region of interest" description="Disordered" evidence="3">
    <location>
        <begin position="1"/>
        <end position="29"/>
    </location>
</feature>
<dbReference type="PANTHER" id="PTHR43855">
    <property type="entry name" value="THIOSULFATE SULFURTRANSFERASE"/>
    <property type="match status" value="1"/>
</dbReference>
<proteinExistence type="predicted"/>
<dbReference type="InterPro" id="IPR001763">
    <property type="entry name" value="Rhodanese-like_dom"/>
</dbReference>
<dbReference type="SMART" id="SM00450">
    <property type="entry name" value="RHOD"/>
    <property type="match status" value="2"/>
</dbReference>
<keyword evidence="1" id="KW-0677">Repeat</keyword>
<dbReference type="InterPro" id="IPR051126">
    <property type="entry name" value="Thiosulfate_sulfurtransferase"/>
</dbReference>
<evidence type="ECO:0000313" key="5">
    <source>
        <dbReference type="EMBL" id="KUK63417.1"/>
    </source>
</evidence>
<evidence type="ECO:0000313" key="6">
    <source>
        <dbReference type="Proteomes" id="UP000054323"/>
    </source>
</evidence>
<dbReference type="InterPro" id="IPR036873">
    <property type="entry name" value="Rhodanese-like_dom_sf"/>
</dbReference>
<evidence type="ECO:0000256" key="1">
    <source>
        <dbReference type="ARBA" id="ARBA00022737"/>
    </source>
</evidence>
<dbReference type="GO" id="GO:0004792">
    <property type="term" value="F:thiosulfate-cyanide sulfurtransferase activity"/>
    <property type="evidence" value="ECO:0007669"/>
    <property type="project" value="InterPro"/>
</dbReference>
<dbReference type="PANTHER" id="PTHR43855:SF1">
    <property type="entry name" value="THIOSULFATE SULFURTRANSFERASE"/>
    <property type="match status" value="1"/>
</dbReference>
<dbReference type="AlphaFoldDB" id="A0A124FSU8"/>
<dbReference type="CDD" id="cd01449">
    <property type="entry name" value="TST_Repeat_2"/>
    <property type="match status" value="1"/>
</dbReference>
<feature type="domain" description="Rhodanese" evidence="4">
    <location>
        <begin position="46"/>
        <end position="162"/>
    </location>
</feature>
<name>A0A124FSU8_9EURY</name>
<dbReference type="PROSITE" id="PS00683">
    <property type="entry name" value="RHODANESE_2"/>
    <property type="match status" value="1"/>
</dbReference>
<dbReference type="PROSITE" id="PS50206">
    <property type="entry name" value="RHODANESE_3"/>
    <property type="match status" value="2"/>
</dbReference>
<accession>A0A124FSU8</accession>
<comment type="caution">
    <text evidence="5">The sequence shown here is derived from an EMBL/GenBank/DDBJ whole genome shotgun (WGS) entry which is preliminary data.</text>
</comment>
<protein>
    <recommendedName>
        <fullName evidence="2">Sulfurtransferase</fullName>
    </recommendedName>
</protein>
<organism evidence="5 6">
    <name type="scientific">Methanoculleus marisnigri</name>
    <dbReference type="NCBI Taxonomy" id="2198"/>
    <lineage>
        <taxon>Archaea</taxon>
        <taxon>Methanobacteriati</taxon>
        <taxon>Methanobacteriota</taxon>
        <taxon>Stenosarchaea group</taxon>
        <taxon>Methanomicrobia</taxon>
        <taxon>Methanomicrobiales</taxon>
        <taxon>Methanomicrobiaceae</taxon>
        <taxon>Methanoculleus</taxon>
    </lineage>
</organism>
<keyword evidence="2 5" id="KW-0808">Transferase</keyword>
<reference evidence="6" key="1">
    <citation type="journal article" date="2015" name="MBio">
        <title>Genome-Resolved Metagenomic Analysis Reveals Roles for Candidate Phyla and Other Microbial Community Members in Biogeochemical Transformations in Oil Reservoirs.</title>
        <authorList>
            <person name="Hu P."/>
            <person name="Tom L."/>
            <person name="Singh A."/>
            <person name="Thomas B.C."/>
            <person name="Baker B.J."/>
            <person name="Piceno Y.M."/>
            <person name="Andersen G.L."/>
            <person name="Banfield J.F."/>
        </authorList>
    </citation>
    <scope>NUCLEOTIDE SEQUENCE [LARGE SCALE GENOMIC DNA]</scope>
</reference>
<dbReference type="CDD" id="cd01448">
    <property type="entry name" value="TST_Repeat_1"/>
    <property type="match status" value="1"/>
</dbReference>
<dbReference type="Pfam" id="PF00581">
    <property type="entry name" value="Rhodanese"/>
    <property type="match status" value="2"/>
</dbReference>
<feature type="region of interest" description="Disordered" evidence="3">
    <location>
        <begin position="302"/>
        <end position="321"/>
    </location>
</feature>
<evidence type="ECO:0000256" key="2">
    <source>
        <dbReference type="RuleBase" id="RU000507"/>
    </source>
</evidence>
<evidence type="ECO:0000256" key="3">
    <source>
        <dbReference type="SAM" id="MobiDB-lite"/>
    </source>
</evidence>
<dbReference type="PATRIC" id="fig|2198.4.peg.561"/>
<feature type="domain" description="Rhodanese" evidence="4">
    <location>
        <begin position="192"/>
        <end position="305"/>
    </location>
</feature>
<dbReference type="PROSITE" id="PS00380">
    <property type="entry name" value="RHODANESE_1"/>
    <property type="match status" value="1"/>
</dbReference>
<dbReference type="SUPFAM" id="SSF52821">
    <property type="entry name" value="Rhodanese/Cell cycle control phosphatase"/>
    <property type="match status" value="2"/>
</dbReference>
<dbReference type="InterPro" id="IPR001307">
    <property type="entry name" value="Thiosulphate_STrfase_CS"/>
</dbReference>
<dbReference type="Gene3D" id="3.40.250.10">
    <property type="entry name" value="Rhodanese-like domain"/>
    <property type="match status" value="2"/>
</dbReference>
<dbReference type="EMBL" id="LGGD01000024">
    <property type="protein sequence ID" value="KUK63417.1"/>
    <property type="molecule type" value="Genomic_DNA"/>
</dbReference>